<accession>A0A1F2PBJ0</accession>
<evidence type="ECO:0000256" key="1">
    <source>
        <dbReference type="SAM" id="MobiDB-lite"/>
    </source>
</evidence>
<evidence type="ECO:0000313" key="2">
    <source>
        <dbReference type="EMBL" id="OFV68789.1"/>
    </source>
</evidence>
<dbReference type="Proteomes" id="UP000186940">
    <property type="component" value="Unassembled WGS sequence"/>
</dbReference>
<protein>
    <submittedName>
        <fullName evidence="2">Uncharacterized protein</fullName>
    </submittedName>
</protein>
<feature type="compositionally biased region" description="Basic and acidic residues" evidence="1">
    <location>
        <begin position="21"/>
        <end position="41"/>
    </location>
</feature>
<organism evidence="2 3">
    <name type="scientific">Candidatus Syntropharchaeum caldarium</name>
    <dbReference type="NCBI Taxonomy" id="1838285"/>
    <lineage>
        <taxon>Archaea</taxon>
        <taxon>Methanobacteriati</taxon>
        <taxon>Methanobacteriota</taxon>
        <taxon>Stenosarchaea group</taxon>
        <taxon>Methanomicrobia</taxon>
        <taxon>Methanosarcinales</taxon>
        <taxon>ANME-2 cluster</taxon>
        <taxon>Candidatus Syntropharchaeum</taxon>
    </lineage>
</organism>
<sequence length="47" mass="5666">MEQWSSTVDLDQLDFLANPEPLREEAEKRESKNVEKKEKMFVRRNLT</sequence>
<keyword evidence="3" id="KW-1185">Reference proteome</keyword>
<dbReference type="EMBL" id="LYOS01000001">
    <property type="protein sequence ID" value="OFV68789.1"/>
    <property type="molecule type" value="Genomic_DNA"/>
</dbReference>
<dbReference type="AlphaFoldDB" id="A0A1F2PBJ0"/>
<feature type="region of interest" description="Disordered" evidence="1">
    <location>
        <begin position="1"/>
        <end position="47"/>
    </location>
</feature>
<gene>
    <name evidence="2" type="ORF">SCAL_000465</name>
</gene>
<dbReference type="STRING" id="1838285.SCAL_000465"/>
<comment type="caution">
    <text evidence="2">The sequence shown here is derived from an EMBL/GenBank/DDBJ whole genome shotgun (WGS) entry which is preliminary data.</text>
</comment>
<evidence type="ECO:0000313" key="3">
    <source>
        <dbReference type="Proteomes" id="UP000186940"/>
    </source>
</evidence>
<reference evidence="2" key="1">
    <citation type="submission" date="2016-05" db="EMBL/GenBank/DDBJ databases">
        <title>Microbial consortia oxidize butane by reversing methanogenesis.</title>
        <authorList>
            <person name="Laso-Perez R."/>
            <person name="Richter M."/>
            <person name="Wegener G."/>
            <person name="Musat F."/>
        </authorList>
    </citation>
    <scope>NUCLEOTIDE SEQUENCE [LARGE SCALE GENOMIC DNA]</scope>
    <source>
        <strain evidence="2">BOX2</strain>
    </source>
</reference>
<proteinExistence type="predicted"/>
<name>A0A1F2PBJ0_9EURY</name>